<comment type="caution">
    <text evidence="25">The sequence shown here is derived from an EMBL/GenBank/DDBJ whole genome shotgun (WGS) entry which is preliminary data.</text>
</comment>
<evidence type="ECO:0000256" key="5">
    <source>
        <dbReference type="ARBA" id="ARBA00022490"/>
    </source>
</evidence>
<comment type="catalytic activity">
    <reaction evidence="19">
        <text>octanoyl-CoA + H2O = octanoate + CoA + H(+)</text>
        <dbReference type="Rhea" id="RHEA:30143"/>
        <dbReference type="ChEBI" id="CHEBI:15377"/>
        <dbReference type="ChEBI" id="CHEBI:15378"/>
        <dbReference type="ChEBI" id="CHEBI:25646"/>
        <dbReference type="ChEBI" id="CHEBI:57287"/>
        <dbReference type="ChEBI" id="CHEBI:57386"/>
    </reaction>
    <physiologicalReaction direction="left-to-right" evidence="19">
        <dbReference type="Rhea" id="RHEA:30144"/>
    </physiologicalReaction>
</comment>
<dbReference type="InterPro" id="IPR052365">
    <property type="entry name" value="THEM4/THEM5_acyl-CoA_thioest"/>
</dbReference>
<evidence type="ECO:0000256" key="21">
    <source>
        <dbReference type="ARBA" id="ARBA00047969"/>
    </source>
</evidence>
<comment type="catalytic activity">
    <reaction evidence="23">
        <text>tetradecanoyl-CoA + H2O = tetradecanoate + CoA + H(+)</text>
        <dbReference type="Rhea" id="RHEA:40119"/>
        <dbReference type="ChEBI" id="CHEBI:15377"/>
        <dbReference type="ChEBI" id="CHEBI:15378"/>
        <dbReference type="ChEBI" id="CHEBI:30807"/>
        <dbReference type="ChEBI" id="CHEBI:57287"/>
        <dbReference type="ChEBI" id="CHEBI:57385"/>
    </reaction>
    <physiologicalReaction direction="left-to-right" evidence="23">
        <dbReference type="Rhea" id="RHEA:40120"/>
    </physiologicalReaction>
</comment>
<dbReference type="PANTHER" id="PTHR12418">
    <property type="entry name" value="ACYL-COENZYME A THIOESTERASE THEM4"/>
    <property type="match status" value="1"/>
</dbReference>
<keyword evidence="9" id="KW-0809">Transit peptide</keyword>
<evidence type="ECO:0000256" key="18">
    <source>
        <dbReference type="ARBA" id="ARBA00043210"/>
    </source>
</evidence>
<evidence type="ECO:0000256" key="17">
    <source>
        <dbReference type="ARBA" id="ARBA00040123"/>
    </source>
</evidence>
<keyword evidence="4" id="KW-1003">Cell membrane</keyword>
<evidence type="ECO:0000256" key="22">
    <source>
        <dbReference type="ARBA" id="ARBA00048074"/>
    </source>
</evidence>
<evidence type="ECO:0000256" key="23">
    <source>
        <dbReference type="ARBA" id="ARBA00048180"/>
    </source>
</evidence>
<evidence type="ECO:0000256" key="1">
    <source>
        <dbReference type="ARBA" id="ARBA00004170"/>
    </source>
</evidence>
<keyword evidence="5" id="KW-0963">Cytoplasm</keyword>
<keyword evidence="10" id="KW-0443">Lipid metabolism</keyword>
<proteinExistence type="inferred from homology"/>
<dbReference type="EMBL" id="JBHSNY010000011">
    <property type="protein sequence ID" value="MFC5637885.1"/>
    <property type="molecule type" value="Genomic_DNA"/>
</dbReference>
<dbReference type="InterPro" id="IPR006683">
    <property type="entry name" value="Thioestr_dom"/>
</dbReference>
<dbReference type="PANTHER" id="PTHR12418:SF19">
    <property type="entry name" value="ACYL-COENZYME A THIOESTERASE THEM4"/>
    <property type="match status" value="1"/>
</dbReference>
<comment type="subcellular location">
    <subcellularLocation>
        <location evidence="3">Cell projection</location>
        <location evidence="3">Ruffle membrane</location>
    </subcellularLocation>
    <subcellularLocation>
        <location evidence="2">Cytoplasm</location>
    </subcellularLocation>
    <subcellularLocation>
        <location evidence="1">Membrane</location>
        <topology evidence="1">Peripheral membrane protein</topology>
    </subcellularLocation>
</comment>
<keyword evidence="8" id="KW-0276">Fatty acid metabolism</keyword>
<comment type="catalytic activity">
    <reaction evidence="21">
        <text>decanoyl-CoA + H2O = decanoate + CoA + H(+)</text>
        <dbReference type="Rhea" id="RHEA:40059"/>
        <dbReference type="ChEBI" id="CHEBI:15377"/>
        <dbReference type="ChEBI" id="CHEBI:15378"/>
        <dbReference type="ChEBI" id="CHEBI:27689"/>
        <dbReference type="ChEBI" id="CHEBI:57287"/>
        <dbReference type="ChEBI" id="CHEBI:61430"/>
    </reaction>
    <physiologicalReaction direction="left-to-right" evidence="21">
        <dbReference type="Rhea" id="RHEA:40060"/>
    </physiologicalReaction>
</comment>
<name>A0ABW0V060_9ACTN</name>
<comment type="similarity">
    <text evidence="15">Belongs to the THEM4/THEM5 thioesterase family.</text>
</comment>
<evidence type="ECO:0000256" key="10">
    <source>
        <dbReference type="ARBA" id="ARBA00023098"/>
    </source>
</evidence>
<protein>
    <recommendedName>
        <fullName evidence="17">Acyl-coenzyme A thioesterase THEM4</fullName>
        <ecNumber evidence="16">3.1.2.2</ecNumber>
    </recommendedName>
    <alternativeName>
        <fullName evidence="18">Thioesterase superfamily member 4</fullName>
    </alternativeName>
</protein>
<evidence type="ECO:0000256" key="19">
    <source>
        <dbReference type="ARBA" id="ARBA00047588"/>
    </source>
</evidence>
<evidence type="ECO:0000256" key="14">
    <source>
        <dbReference type="ARBA" id="ARBA00037002"/>
    </source>
</evidence>
<gene>
    <name evidence="25" type="ORF">ACFPZJ_29795</name>
</gene>
<evidence type="ECO:0000256" key="3">
    <source>
        <dbReference type="ARBA" id="ARBA00004632"/>
    </source>
</evidence>
<evidence type="ECO:0000256" key="11">
    <source>
        <dbReference type="ARBA" id="ARBA00023136"/>
    </source>
</evidence>
<evidence type="ECO:0000313" key="25">
    <source>
        <dbReference type="EMBL" id="MFC5637885.1"/>
    </source>
</evidence>
<organism evidence="25 26">
    <name type="scientific">Streptomyces bullii</name>
    <dbReference type="NCBI Taxonomy" id="349910"/>
    <lineage>
        <taxon>Bacteria</taxon>
        <taxon>Bacillati</taxon>
        <taxon>Actinomycetota</taxon>
        <taxon>Actinomycetes</taxon>
        <taxon>Kitasatosporales</taxon>
        <taxon>Streptomycetaceae</taxon>
        <taxon>Streptomyces</taxon>
    </lineage>
</organism>
<keyword evidence="11" id="KW-0472">Membrane</keyword>
<evidence type="ECO:0000256" key="7">
    <source>
        <dbReference type="ARBA" id="ARBA00022801"/>
    </source>
</evidence>
<comment type="catalytic activity">
    <reaction evidence="22">
        <text>dodecanoyl-CoA + H2O = dodecanoate + CoA + H(+)</text>
        <dbReference type="Rhea" id="RHEA:30135"/>
        <dbReference type="ChEBI" id="CHEBI:15377"/>
        <dbReference type="ChEBI" id="CHEBI:15378"/>
        <dbReference type="ChEBI" id="CHEBI:18262"/>
        <dbReference type="ChEBI" id="CHEBI:57287"/>
        <dbReference type="ChEBI" id="CHEBI:57375"/>
    </reaction>
    <physiologicalReaction direction="left-to-right" evidence="22">
        <dbReference type="Rhea" id="RHEA:30136"/>
    </physiologicalReaction>
</comment>
<keyword evidence="12" id="KW-0966">Cell projection</keyword>
<comment type="catalytic activity">
    <reaction evidence="14">
        <text>(9Z)-octadecenoyl-CoA + H2O = (9Z)-octadecenoate + CoA + H(+)</text>
        <dbReference type="Rhea" id="RHEA:40139"/>
        <dbReference type="ChEBI" id="CHEBI:15377"/>
        <dbReference type="ChEBI" id="CHEBI:15378"/>
        <dbReference type="ChEBI" id="CHEBI:30823"/>
        <dbReference type="ChEBI" id="CHEBI:57287"/>
        <dbReference type="ChEBI" id="CHEBI:57387"/>
    </reaction>
    <physiologicalReaction direction="left-to-right" evidence="14">
        <dbReference type="Rhea" id="RHEA:40140"/>
    </physiologicalReaction>
</comment>
<evidence type="ECO:0000313" key="26">
    <source>
        <dbReference type="Proteomes" id="UP001596154"/>
    </source>
</evidence>
<evidence type="ECO:0000256" key="16">
    <source>
        <dbReference type="ARBA" id="ARBA00038848"/>
    </source>
</evidence>
<evidence type="ECO:0000256" key="8">
    <source>
        <dbReference type="ARBA" id="ARBA00022832"/>
    </source>
</evidence>
<dbReference type="EC" id="3.1.2.2" evidence="16"/>
<sequence length="235" mass="24557">MHTSFTGPPAADTHPTPATAEELERHKAAITRLGNELRALVEAAVRTAATPDTLHRVAEGVRHVTGQLTGRRRARADIPEVDEFPAGTRIYSPVTGAGSPLAPPLRVTPTDDGLIGHCTLGIAHEGPPGYGHGGMSAMLLDELMGRACAAAGAPGLTISLQMRYHRPVPLETPLRILARVTGTDHRKSFVTGSITTEADPATDLVTAEGVFVAPDPRRVRALFPGLTADGDPAGG</sequence>
<dbReference type="SUPFAM" id="SSF54637">
    <property type="entry name" value="Thioesterase/thiol ester dehydrase-isomerase"/>
    <property type="match status" value="1"/>
</dbReference>
<evidence type="ECO:0000256" key="9">
    <source>
        <dbReference type="ARBA" id="ARBA00022946"/>
    </source>
</evidence>
<evidence type="ECO:0000256" key="20">
    <source>
        <dbReference type="ARBA" id="ARBA00047734"/>
    </source>
</evidence>
<dbReference type="CDD" id="cd03443">
    <property type="entry name" value="PaaI_thioesterase"/>
    <property type="match status" value="1"/>
</dbReference>
<dbReference type="GO" id="GO:0016787">
    <property type="term" value="F:hydrolase activity"/>
    <property type="evidence" value="ECO:0007669"/>
    <property type="project" value="UniProtKB-KW"/>
</dbReference>
<reference evidence="26" key="1">
    <citation type="journal article" date="2019" name="Int. J. Syst. Evol. Microbiol.">
        <title>The Global Catalogue of Microorganisms (GCM) 10K type strain sequencing project: providing services to taxonomists for standard genome sequencing and annotation.</title>
        <authorList>
            <consortium name="The Broad Institute Genomics Platform"/>
            <consortium name="The Broad Institute Genome Sequencing Center for Infectious Disease"/>
            <person name="Wu L."/>
            <person name="Ma J."/>
        </authorList>
    </citation>
    <scope>NUCLEOTIDE SEQUENCE [LARGE SCALE GENOMIC DNA]</scope>
    <source>
        <strain evidence="26">CGMCC 4.7248</strain>
    </source>
</reference>
<evidence type="ECO:0000256" key="13">
    <source>
        <dbReference type="ARBA" id="ARBA00035852"/>
    </source>
</evidence>
<feature type="domain" description="Thioesterase" evidence="24">
    <location>
        <begin position="129"/>
        <end position="197"/>
    </location>
</feature>
<evidence type="ECO:0000256" key="12">
    <source>
        <dbReference type="ARBA" id="ARBA00023273"/>
    </source>
</evidence>
<evidence type="ECO:0000259" key="24">
    <source>
        <dbReference type="Pfam" id="PF03061"/>
    </source>
</evidence>
<dbReference type="InterPro" id="IPR029069">
    <property type="entry name" value="HotDog_dom_sf"/>
</dbReference>
<comment type="catalytic activity">
    <reaction evidence="13">
        <text>(5Z,8Z,11Z,14Z)-eicosatetraenoyl-CoA + H2O = (5Z,8Z,11Z,14Z)-eicosatetraenoate + CoA + H(+)</text>
        <dbReference type="Rhea" id="RHEA:40151"/>
        <dbReference type="ChEBI" id="CHEBI:15377"/>
        <dbReference type="ChEBI" id="CHEBI:15378"/>
        <dbReference type="ChEBI" id="CHEBI:32395"/>
        <dbReference type="ChEBI" id="CHEBI:57287"/>
        <dbReference type="ChEBI" id="CHEBI:57368"/>
    </reaction>
    <physiologicalReaction direction="left-to-right" evidence="13">
        <dbReference type="Rhea" id="RHEA:40152"/>
    </physiologicalReaction>
</comment>
<evidence type="ECO:0000256" key="4">
    <source>
        <dbReference type="ARBA" id="ARBA00022475"/>
    </source>
</evidence>
<accession>A0ABW0V060</accession>
<keyword evidence="7 25" id="KW-0378">Hydrolase</keyword>
<dbReference type="RefSeq" id="WP_381027964.1">
    <property type="nucleotide sequence ID" value="NZ_JBHSNY010000011.1"/>
</dbReference>
<dbReference type="Gene3D" id="3.10.129.10">
    <property type="entry name" value="Hotdog Thioesterase"/>
    <property type="match status" value="1"/>
</dbReference>
<evidence type="ECO:0000256" key="6">
    <source>
        <dbReference type="ARBA" id="ARBA00022703"/>
    </source>
</evidence>
<keyword evidence="6" id="KW-0053">Apoptosis</keyword>
<evidence type="ECO:0000256" key="2">
    <source>
        <dbReference type="ARBA" id="ARBA00004496"/>
    </source>
</evidence>
<comment type="catalytic activity">
    <reaction evidence="20">
        <text>hexadecanoyl-CoA + H2O = hexadecanoate + CoA + H(+)</text>
        <dbReference type="Rhea" id="RHEA:16645"/>
        <dbReference type="ChEBI" id="CHEBI:7896"/>
        <dbReference type="ChEBI" id="CHEBI:15377"/>
        <dbReference type="ChEBI" id="CHEBI:15378"/>
        <dbReference type="ChEBI" id="CHEBI:57287"/>
        <dbReference type="ChEBI" id="CHEBI:57379"/>
        <dbReference type="EC" id="3.1.2.2"/>
    </reaction>
    <physiologicalReaction direction="left-to-right" evidence="20">
        <dbReference type="Rhea" id="RHEA:16646"/>
    </physiologicalReaction>
</comment>
<evidence type="ECO:0000256" key="15">
    <source>
        <dbReference type="ARBA" id="ARBA00038456"/>
    </source>
</evidence>
<dbReference type="Pfam" id="PF03061">
    <property type="entry name" value="4HBT"/>
    <property type="match status" value="1"/>
</dbReference>
<keyword evidence="26" id="KW-1185">Reference proteome</keyword>
<dbReference type="Proteomes" id="UP001596154">
    <property type="component" value="Unassembled WGS sequence"/>
</dbReference>